<dbReference type="SUPFAM" id="SSF57567">
    <property type="entry name" value="Serine protease inhibitors"/>
    <property type="match status" value="1"/>
</dbReference>
<dbReference type="AlphaFoldDB" id="B7PCV6"/>
<dbReference type="GO" id="GO:0030414">
    <property type="term" value="F:peptidase inhibitor activity"/>
    <property type="evidence" value="ECO:0007669"/>
    <property type="project" value="UniProtKB-KW"/>
</dbReference>
<evidence type="ECO:0000256" key="3">
    <source>
        <dbReference type="SAM" id="SignalP"/>
    </source>
</evidence>
<dbReference type="HOGENOM" id="CLU_156801_3_0_1"/>
<proteinExistence type="predicted"/>
<dbReference type="InterPro" id="IPR036084">
    <property type="entry name" value="Ser_inhib-like_sf"/>
</dbReference>
<dbReference type="Pfam" id="PF01826">
    <property type="entry name" value="TIL"/>
    <property type="match status" value="1"/>
</dbReference>
<keyword evidence="3" id="KW-0732">Signal</keyword>
<gene>
    <name evidence="5" type="ORF">IscW_ISCW002771</name>
</gene>
<dbReference type="EMBL" id="DS686272">
    <property type="protein sequence ID" value="EEC04428.1"/>
    <property type="molecule type" value="Genomic_DNA"/>
</dbReference>
<reference evidence="6" key="2">
    <citation type="submission" date="2020-05" db="UniProtKB">
        <authorList>
            <consortium name="EnsemblMetazoa"/>
        </authorList>
    </citation>
    <scope>IDENTIFICATION</scope>
    <source>
        <strain evidence="6">wikel</strain>
    </source>
</reference>
<dbReference type="InParanoid" id="B7PCV6"/>
<evidence type="ECO:0000313" key="6">
    <source>
        <dbReference type="EnsemblMetazoa" id="ISCW002771-PA"/>
    </source>
</evidence>
<dbReference type="InterPro" id="IPR002919">
    <property type="entry name" value="TIL_dom"/>
</dbReference>
<keyword evidence="2" id="KW-1015">Disulfide bond</keyword>
<accession>B7PCV6</accession>
<evidence type="ECO:0000259" key="4">
    <source>
        <dbReference type="Pfam" id="PF01826"/>
    </source>
</evidence>
<dbReference type="Proteomes" id="UP000001555">
    <property type="component" value="Unassembled WGS sequence"/>
</dbReference>
<keyword evidence="7" id="KW-1185">Reference proteome</keyword>
<dbReference type="Gene3D" id="2.10.25.10">
    <property type="entry name" value="Laminin"/>
    <property type="match status" value="1"/>
</dbReference>
<dbReference type="PaxDb" id="6945-B7PCV6"/>
<evidence type="ECO:0000313" key="7">
    <source>
        <dbReference type="Proteomes" id="UP000001555"/>
    </source>
</evidence>
<feature type="domain" description="TIL" evidence="4">
    <location>
        <begin position="34"/>
        <end position="90"/>
    </location>
</feature>
<feature type="chain" id="PRO_5014567970" evidence="3">
    <location>
        <begin position="21"/>
        <end position="91"/>
    </location>
</feature>
<name>B7PCV6_IXOSC</name>
<protein>
    <submittedName>
        <fullName evidence="5 6">von Willebrand factor, putative</fullName>
    </submittedName>
</protein>
<dbReference type="EnsemblMetazoa" id="ISCW002771-RA">
    <property type="protein sequence ID" value="ISCW002771-PA"/>
    <property type="gene ID" value="ISCW002771"/>
</dbReference>
<dbReference type="OrthoDB" id="6486101at2759"/>
<organism>
    <name type="scientific">Ixodes scapularis</name>
    <name type="common">Black-legged tick</name>
    <name type="synonym">Deer tick</name>
    <dbReference type="NCBI Taxonomy" id="6945"/>
    <lineage>
        <taxon>Eukaryota</taxon>
        <taxon>Metazoa</taxon>
        <taxon>Ecdysozoa</taxon>
        <taxon>Arthropoda</taxon>
        <taxon>Chelicerata</taxon>
        <taxon>Arachnida</taxon>
        <taxon>Acari</taxon>
        <taxon>Parasitiformes</taxon>
        <taxon>Ixodida</taxon>
        <taxon>Ixodoidea</taxon>
        <taxon>Ixodidae</taxon>
        <taxon>Ixodinae</taxon>
        <taxon>Ixodes</taxon>
    </lineage>
</organism>
<dbReference type="CDD" id="cd19941">
    <property type="entry name" value="TIL"/>
    <property type="match status" value="1"/>
</dbReference>
<feature type="signal peptide" evidence="3">
    <location>
        <begin position="1"/>
        <end position="20"/>
    </location>
</feature>
<dbReference type="EMBL" id="ABJB010363806">
    <property type="status" value="NOT_ANNOTATED_CDS"/>
    <property type="molecule type" value="Genomic_DNA"/>
</dbReference>
<dbReference type="VEuPathDB" id="VectorBase:ISCW002771"/>
<dbReference type="EMBL" id="ABJB010196365">
    <property type="status" value="NOT_ANNOTATED_CDS"/>
    <property type="molecule type" value="Genomic_DNA"/>
</dbReference>
<dbReference type="VEuPathDB" id="VectorBase:ISCI002768"/>
<evidence type="ECO:0000256" key="2">
    <source>
        <dbReference type="ARBA" id="ARBA00023157"/>
    </source>
</evidence>
<dbReference type="InterPro" id="IPR051368">
    <property type="entry name" value="SerProtInhib-TIL_Domain"/>
</dbReference>
<evidence type="ECO:0000256" key="1">
    <source>
        <dbReference type="ARBA" id="ARBA00022690"/>
    </source>
</evidence>
<keyword evidence="1" id="KW-0646">Protease inhibitor</keyword>
<dbReference type="VEuPathDB" id="VectorBase:ISCP_005519"/>
<sequence>MKTYVLQALLLTLAVAVVRAANTGIEWPPKPEKCAEGETWKECVGSSCAELTCEHPKPPRGCTEDCGYGCYCAPDFFRNANKKCVKKDKCP</sequence>
<dbReference type="PANTHER" id="PTHR23259:SF69">
    <property type="entry name" value="GEO11767P1-RELATED"/>
    <property type="match status" value="1"/>
</dbReference>
<evidence type="ECO:0000313" key="5">
    <source>
        <dbReference type="EMBL" id="EEC04428.1"/>
    </source>
</evidence>
<reference evidence="5 7" key="1">
    <citation type="submission" date="2008-03" db="EMBL/GenBank/DDBJ databases">
        <title>Annotation of Ixodes scapularis.</title>
        <authorList>
            <consortium name="Ixodes scapularis Genome Project Consortium"/>
            <person name="Caler E."/>
            <person name="Hannick L.I."/>
            <person name="Bidwell S."/>
            <person name="Joardar V."/>
            <person name="Thiagarajan M."/>
            <person name="Amedeo P."/>
            <person name="Galinsky K.J."/>
            <person name="Schobel S."/>
            <person name="Inman J."/>
            <person name="Hostetler J."/>
            <person name="Miller J."/>
            <person name="Hammond M."/>
            <person name="Megy K."/>
            <person name="Lawson D."/>
            <person name="Kodira C."/>
            <person name="Sutton G."/>
            <person name="Meyer J."/>
            <person name="Hill C.A."/>
            <person name="Birren B."/>
            <person name="Nene V."/>
            <person name="Collins F."/>
            <person name="Alarcon-Chaidez F."/>
            <person name="Wikel S."/>
            <person name="Strausberg R."/>
        </authorList>
    </citation>
    <scope>NUCLEOTIDE SEQUENCE [LARGE SCALE GENOMIC DNA]</scope>
    <source>
        <strain evidence="7">Wikel</strain>
        <strain evidence="5">Wikel colony</strain>
    </source>
</reference>
<dbReference type="PANTHER" id="PTHR23259">
    <property type="entry name" value="RIDDLE"/>
    <property type="match status" value="1"/>
</dbReference>